<evidence type="ECO:0000256" key="1">
    <source>
        <dbReference type="SAM" id="MobiDB-lite"/>
    </source>
</evidence>
<accession>A0A517XPP0</accession>
<evidence type="ECO:0008006" key="5">
    <source>
        <dbReference type="Google" id="ProtNLM"/>
    </source>
</evidence>
<dbReference type="KEGG" id="uli:ETAA1_14070"/>
<feature type="chain" id="PRO_5022009727" description="HEAT repeat domain-containing protein" evidence="2">
    <location>
        <begin position="24"/>
        <end position="606"/>
    </location>
</feature>
<keyword evidence="2" id="KW-0732">Signal</keyword>
<sequence length="606" mass="62794" precursor="true">MPPVARAAVLFAAAAFTAATAGAATPEQIDAAISKGVNALKTRFKEGGGGQGVGGSYGVGPSALAGIALLEANTPATDPTVKAIAAAVRDQSYRESQTYQIALCLLFLDRLEDPADVPVIQMLGARLLVGQNARGGWTYGCVQAVPAADEQRLRAGLKGAELVAGKDASPGTYKLHPMVQEYLTALVNARGPAKAEGGDNSNTQFGILATWACRKYGLPADGALDLIERRFHATQAPDGSWTYGADTVGVAGSPAMTCAGLLGIATAIGRREEKRAKTEAPKGEPPAKTNDPFFNPPPRPDGKAAGPKRPLDVRDQAAVRGFGYLGAALRAGHQDLKKLYSLWSLERVGVLFGVDKIGGVDWYAGGSDYIIAHQAADGAWPGEYGAEVETSFAVLFLCKANLARDLSRRVRGDSGSELRAGAAAPVEAGPAPKGPVVPVNPLPVPIAAPLPPGAAGKVATDLVAAANGAGFAKSLSDARDAKGSDFTTGLAAAVHRLDGDAKKSAREALADRLARMSAATLKGLMASSDPEVRRGAVLAAAMRDDKDHIPDLIERINDEDDRVVRAARAGLRSLTGQDHGPPTDAGPGQRAAAAGAWRAWWARQKR</sequence>
<dbReference type="Gene3D" id="1.25.10.10">
    <property type="entry name" value="Leucine-rich Repeat Variant"/>
    <property type="match status" value="1"/>
</dbReference>
<feature type="region of interest" description="Disordered" evidence="1">
    <location>
        <begin position="571"/>
        <end position="596"/>
    </location>
</feature>
<dbReference type="RefSeq" id="WP_145235501.1">
    <property type="nucleotide sequence ID" value="NZ_CP036273.1"/>
</dbReference>
<dbReference type="InterPro" id="IPR011989">
    <property type="entry name" value="ARM-like"/>
</dbReference>
<dbReference type="Proteomes" id="UP000319576">
    <property type="component" value="Chromosome"/>
</dbReference>
<dbReference type="AlphaFoldDB" id="A0A517XPP0"/>
<dbReference type="Gene3D" id="1.50.10.20">
    <property type="match status" value="1"/>
</dbReference>
<name>A0A517XPP0_9BACT</name>
<dbReference type="InterPro" id="IPR008930">
    <property type="entry name" value="Terpenoid_cyclase/PrenylTrfase"/>
</dbReference>
<dbReference type="SUPFAM" id="SSF48239">
    <property type="entry name" value="Terpenoid cyclases/Protein prenyltransferases"/>
    <property type="match status" value="1"/>
</dbReference>
<evidence type="ECO:0000256" key="2">
    <source>
        <dbReference type="SAM" id="SignalP"/>
    </source>
</evidence>
<dbReference type="SUPFAM" id="SSF48371">
    <property type="entry name" value="ARM repeat"/>
    <property type="match status" value="1"/>
</dbReference>
<feature type="signal peptide" evidence="2">
    <location>
        <begin position="1"/>
        <end position="23"/>
    </location>
</feature>
<reference evidence="3 4" key="1">
    <citation type="submission" date="2019-02" db="EMBL/GenBank/DDBJ databases">
        <title>Deep-cultivation of Planctomycetes and their phenomic and genomic characterization uncovers novel biology.</title>
        <authorList>
            <person name="Wiegand S."/>
            <person name="Jogler M."/>
            <person name="Boedeker C."/>
            <person name="Pinto D."/>
            <person name="Vollmers J."/>
            <person name="Rivas-Marin E."/>
            <person name="Kohn T."/>
            <person name="Peeters S.H."/>
            <person name="Heuer A."/>
            <person name="Rast P."/>
            <person name="Oberbeckmann S."/>
            <person name="Bunk B."/>
            <person name="Jeske O."/>
            <person name="Meyerdierks A."/>
            <person name="Storesund J.E."/>
            <person name="Kallscheuer N."/>
            <person name="Luecker S."/>
            <person name="Lage O.M."/>
            <person name="Pohl T."/>
            <person name="Merkel B.J."/>
            <person name="Hornburger P."/>
            <person name="Mueller R.-W."/>
            <person name="Bruemmer F."/>
            <person name="Labrenz M."/>
            <person name="Spormann A.M."/>
            <person name="Op den Camp H."/>
            <person name="Overmann J."/>
            <person name="Amann R."/>
            <person name="Jetten M.S.M."/>
            <person name="Mascher T."/>
            <person name="Medema M.H."/>
            <person name="Devos D.P."/>
            <person name="Kaster A.-K."/>
            <person name="Ovreas L."/>
            <person name="Rohde M."/>
            <person name="Galperin M.Y."/>
            <person name="Jogler C."/>
        </authorList>
    </citation>
    <scope>NUCLEOTIDE SEQUENCE [LARGE SCALE GENOMIC DNA]</scope>
    <source>
        <strain evidence="3 4">ETA_A1</strain>
    </source>
</reference>
<dbReference type="InterPro" id="IPR016024">
    <property type="entry name" value="ARM-type_fold"/>
</dbReference>
<keyword evidence="4" id="KW-1185">Reference proteome</keyword>
<feature type="compositionally biased region" description="Basic and acidic residues" evidence="1">
    <location>
        <begin position="272"/>
        <end position="282"/>
    </location>
</feature>
<organism evidence="3 4">
    <name type="scientific">Urbifossiella limnaea</name>
    <dbReference type="NCBI Taxonomy" id="2528023"/>
    <lineage>
        <taxon>Bacteria</taxon>
        <taxon>Pseudomonadati</taxon>
        <taxon>Planctomycetota</taxon>
        <taxon>Planctomycetia</taxon>
        <taxon>Gemmatales</taxon>
        <taxon>Gemmataceae</taxon>
        <taxon>Urbifossiella</taxon>
    </lineage>
</organism>
<protein>
    <recommendedName>
        <fullName evidence="5">HEAT repeat domain-containing protein</fullName>
    </recommendedName>
</protein>
<feature type="region of interest" description="Disordered" evidence="1">
    <location>
        <begin position="272"/>
        <end position="310"/>
    </location>
</feature>
<evidence type="ECO:0000313" key="4">
    <source>
        <dbReference type="Proteomes" id="UP000319576"/>
    </source>
</evidence>
<dbReference type="Pfam" id="PF13646">
    <property type="entry name" value="HEAT_2"/>
    <property type="match status" value="1"/>
</dbReference>
<proteinExistence type="predicted"/>
<evidence type="ECO:0000313" key="3">
    <source>
        <dbReference type="EMBL" id="QDU19481.1"/>
    </source>
</evidence>
<dbReference type="OrthoDB" id="231581at2"/>
<dbReference type="EMBL" id="CP036273">
    <property type="protein sequence ID" value="QDU19481.1"/>
    <property type="molecule type" value="Genomic_DNA"/>
</dbReference>
<gene>
    <name evidence="3" type="ORF">ETAA1_14070</name>
</gene>
<feature type="compositionally biased region" description="Low complexity" evidence="1">
    <location>
        <begin position="585"/>
        <end position="596"/>
    </location>
</feature>